<dbReference type="Pfam" id="PF13639">
    <property type="entry name" value="zf-RING_2"/>
    <property type="match status" value="1"/>
</dbReference>
<dbReference type="SUPFAM" id="SSF57850">
    <property type="entry name" value="RING/U-box"/>
    <property type="match status" value="1"/>
</dbReference>
<dbReference type="Proteomes" id="UP000030748">
    <property type="component" value="Unassembled WGS sequence"/>
</dbReference>
<evidence type="ECO:0000256" key="8">
    <source>
        <dbReference type="PROSITE-ProRule" id="PRU00175"/>
    </source>
</evidence>
<dbReference type="PhylomeDB" id="A0A022QRW5"/>
<evidence type="ECO:0000256" key="2">
    <source>
        <dbReference type="ARBA" id="ARBA00012483"/>
    </source>
</evidence>
<dbReference type="SMART" id="SM00184">
    <property type="entry name" value="RING"/>
    <property type="match status" value="1"/>
</dbReference>
<evidence type="ECO:0000256" key="9">
    <source>
        <dbReference type="SAM" id="MobiDB-lite"/>
    </source>
</evidence>
<dbReference type="OrthoDB" id="8062037at2759"/>
<dbReference type="InterPro" id="IPR013083">
    <property type="entry name" value="Znf_RING/FYVE/PHD"/>
</dbReference>
<keyword evidence="3" id="KW-0808">Transferase</keyword>
<dbReference type="GO" id="GO:0061630">
    <property type="term" value="F:ubiquitin protein ligase activity"/>
    <property type="evidence" value="ECO:0000318"/>
    <property type="project" value="GO_Central"/>
</dbReference>
<proteinExistence type="predicted"/>
<evidence type="ECO:0000259" key="10">
    <source>
        <dbReference type="PROSITE" id="PS50089"/>
    </source>
</evidence>
<dbReference type="PANTHER" id="PTHR22937:SF122">
    <property type="entry name" value="RING-TYPE E3 UBIQUITIN TRANSFERASE"/>
    <property type="match status" value="1"/>
</dbReference>
<keyword evidence="6" id="KW-0833">Ubl conjugation pathway</keyword>
<organism evidence="11 12">
    <name type="scientific">Erythranthe guttata</name>
    <name type="common">Yellow monkey flower</name>
    <name type="synonym">Mimulus guttatus</name>
    <dbReference type="NCBI Taxonomy" id="4155"/>
    <lineage>
        <taxon>Eukaryota</taxon>
        <taxon>Viridiplantae</taxon>
        <taxon>Streptophyta</taxon>
        <taxon>Embryophyta</taxon>
        <taxon>Tracheophyta</taxon>
        <taxon>Spermatophyta</taxon>
        <taxon>Magnoliopsida</taxon>
        <taxon>eudicotyledons</taxon>
        <taxon>Gunneridae</taxon>
        <taxon>Pentapetalae</taxon>
        <taxon>asterids</taxon>
        <taxon>lamiids</taxon>
        <taxon>Lamiales</taxon>
        <taxon>Phrymaceae</taxon>
        <taxon>Erythranthe</taxon>
    </lineage>
</organism>
<dbReference type="InterPro" id="IPR001841">
    <property type="entry name" value="Znf_RING"/>
</dbReference>
<keyword evidence="5 8" id="KW-0863">Zinc-finger</keyword>
<dbReference type="GO" id="GO:0008270">
    <property type="term" value="F:zinc ion binding"/>
    <property type="evidence" value="ECO:0007669"/>
    <property type="project" value="UniProtKB-KW"/>
</dbReference>
<name>A0A022QRW5_ERYGU</name>
<evidence type="ECO:0000256" key="7">
    <source>
        <dbReference type="ARBA" id="ARBA00022833"/>
    </source>
</evidence>
<evidence type="ECO:0000256" key="1">
    <source>
        <dbReference type="ARBA" id="ARBA00000900"/>
    </source>
</evidence>
<dbReference type="EMBL" id="KI631110">
    <property type="protein sequence ID" value="EYU30013.1"/>
    <property type="molecule type" value="Genomic_DNA"/>
</dbReference>
<evidence type="ECO:0000313" key="11">
    <source>
        <dbReference type="EMBL" id="EYU30013.1"/>
    </source>
</evidence>
<evidence type="ECO:0000313" key="12">
    <source>
        <dbReference type="Proteomes" id="UP000030748"/>
    </source>
</evidence>
<feature type="region of interest" description="Disordered" evidence="9">
    <location>
        <begin position="123"/>
        <end position="166"/>
    </location>
</feature>
<accession>A0A022QRW5</accession>
<keyword evidence="7" id="KW-0862">Zinc</keyword>
<dbReference type="EC" id="2.3.2.27" evidence="2"/>
<dbReference type="Gene3D" id="3.30.40.10">
    <property type="entry name" value="Zinc/RING finger domain, C3HC4 (zinc finger)"/>
    <property type="match status" value="1"/>
</dbReference>
<protein>
    <recommendedName>
        <fullName evidence="2">RING-type E3 ubiquitin transferase</fullName>
        <ecNumber evidence="2">2.3.2.27</ecNumber>
    </recommendedName>
</protein>
<sequence length="305" mass="34857">MKIMPQARNEEKSCRKPKNKHKLASFSESNGSKHATESRKKISEKNSKKMRFAFVKFKGLGCKGTSSTPAIIRSAAEWETKRAKNQNQTTKKPSKNRRNPANIVVDFVPDVCCAPPGIGLSSDFAPLNKNPASKLDHRKHPREPRRNGDDSSLEFPAISRRVISSRTNNHRSAGEIIEMMMSQQTLLPGRIVQGNDRYWAWRRNIDDMSYEELLDLGDKIGYVGTGLQEEELSRCIRKFKMCNQKLITSHKDWKCSICQEKGRRNDDIGTLDCGHHHHLQCIKKWLTHKNECPVCKSAVMLDRSR</sequence>
<dbReference type="eggNOG" id="KOG0800">
    <property type="taxonomic scope" value="Eukaryota"/>
</dbReference>
<evidence type="ECO:0000256" key="5">
    <source>
        <dbReference type="ARBA" id="ARBA00022771"/>
    </source>
</evidence>
<evidence type="ECO:0000256" key="3">
    <source>
        <dbReference type="ARBA" id="ARBA00022679"/>
    </source>
</evidence>
<feature type="region of interest" description="Disordered" evidence="9">
    <location>
        <begin position="76"/>
        <end position="100"/>
    </location>
</feature>
<dbReference type="PANTHER" id="PTHR22937">
    <property type="entry name" value="E3 UBIQUITIN-PROTEIN LIGASE RNF165"/>
    <property type="match status" value="1"/>
</dbReference>
<keyword evidence="4" id="KW-0479">Metal-binding</keyword>
<evidence type="ECO:0000256" key="4">
    <source>
        <dbReference type="ARBA" id="ARBA00022723"/>
    </source>
</evidence>
<feature type="domain" description="RING-type" evidence="10">
    <location>
        <begin position="255"/>
        <end position="296"/>
    </location>
</feature>
<feature type="compositionally biased region" description="Basic and acidic residues" evidence="9">
    <location>
        <begin position="34"/>
        <end position="45"/>
    </location>
</feature>
<feature type="region of interest" description="Disordered" evidence="9">
    <location>
        <begin position="1"/>
        <end position="45"/>
    </location>
</feature>
<gene>
    <name evidence="11" type="ORF">MIMGU_mgv1a010691mg</name>
</gene>
<dbReference type="PROSITE" id="PS50089">
    <property type="entry name" value="ZF_RING_2"/>
    <property type="match status" value="1"/>
</dbReference>
<dbReference type="AlphaFoldDB" id="A0A022QRW5"/>
<keyword evidence="12" id="KW-1185">Reference proteome</keyword>
<dbReference type="InterPro" id="IPR045191">
    <property type="entry name" value="MBR1/2-like"/>
</dbReference>
<dbReference type="OMA" id="STNQMRK"/>
<evidence type="ECO:0000256" key="6">
    <source>
        <dbReference type="ARBA" id="ARBA00022786"/>
    </source>
</evidence>
<reference evidence="11 12" key="1">
    <citation type="journal article" date="2013" name="Proc. Natl. Acad. Sci. U.S.A.">
        <title>Fine-scale variation in meiotic recombination in Mimulus inferred from population shotgun sequencing.</title>
        <authorList>
            <person name="Hellsten U."/>
            <person name="Wright K.M."/>
            <person name="Jenkins J."/>
            <person name="Shu S."/>
            <person name="Yuan Y."/>
            <person name="Wessler S.R."/>
            <person name="Schmutz J."/>
            <person name="Willis J.H."/>
            <person name="Rokhsar D.S."/>
        </authorList>
    </citation>
    <scope>NUCLEOTIDE SEQUENCE [LARGE SCALE GENOMIC DNA]</scope>
    <source>
        <strain evidence="12">cv. DUN x IM62</strain>
    </source>
</reference>
<dbReference type="KEGG" id="egt:105966116"/>
<comment type="catalytic activity">
    <reaction evidence="1">
        <text>S-ubiquitinyl-[E2 ubiquitin-conjugating enzyme]-L-cysteine + [acceptor protein]-L-lysine = [E2 ubiquitin-conjugating enzyme]-L-cysteine + N(6)-ubiquitinyl-[acceptor protein]-L-lysine.</text>
        <dbReference type="EC" id="2.3.2.27"/>
    </reaction>
</comment>